<dbReference type="GO" id="GO:0019843">
    <property type="term" value="F:rRNA binding"/>
    <property type="evidence" value="ECO:0007669"/>
    <property type="project" value="UniProtKB-KW"/>
</dbReference>
<keyword evidence="6" id="KW-0949">S-adenosyl-L-methionine</keyword>
<keyword evidence="7" id="KW-0699">rRNA-binding</keyword>
<dbReference type="eggNOG" id="KOG3073">
    <property type="taxonomic scope" value="Eukaryota"/>
</dbReference>
<evidence type="ECO:0000256" key="1">
    <source>
        <dbReference type="ARBA" id="ARBA00008115"/>
    </source>
</evidence>
<keyword evidence="2" id="KW-0690">Ribosome biogenesis</keyword>
<dbReference type="AlphaFoldDB" id="B6AD34"/>
<keyword evidence="10" id="KW-1185">Reference proteome</keyword>
<accession>B6AD34</accession>
<gene>
    <name evidence="9" type="ORF">CMU_017920</name>
</gene>
<reference evidence="9" key="1">
    <citation type="submission" date="2008-06" db="EMBL/GenBank/DDBJ databases">
        <authorList>
            <person name="Lorenzi H."/>
            <person name="Inman J."/>
            <person name="Miller J."/>
            <person name="Schobel S."/>
            <person name="Amedeo P."/>
            <person name="Caler E.V."/>
            <person name="da Silva J."/>
        </authorList>
    </citation>
    <scope>NUCLEOTIDE SEQUENCE [LARGE SCALE GENOMIC DNA]</scope>
    <source>
        <strain evidence="9">RN66</strain>
    </source>
</reference>
<dbReference type="PANTHER" id="PTHR12636">
    <property type="entry name" value="NEP1/MRA1"/>
    <property type="match status" value="1"/>
</dbReference>
<keyword evidence="4" id="KW-0489">Methyltransferase</keyword>
<keyword evidence="5" id="KW-0808">Transferase</keyword>
<evidence type="ECO:0000256" key="6">
    <source>
        <dbReference type="ARBA" id="ARBA00022691"/>
    </source>
</evidence>
<evidence type="ECO:0000256" key="3">
    <source>
        <dbReference type="ARBA" id="ARBA00022552"/>
    </source>
</evidence>
<dbReference type="GO" id="GO:0070037">
    <property type="term" value="F:rRNA (pseudouridine) methyltransferase activity"/>
    <property type="evidence" value="ECO:0007669"/>
    <property type="project" value="InterPro"/>
</dbReference>
<organism evidence="9 10">
    <name type="scientific">Cryptosporidium muris (strain RN66)</name>
    <dbReference type="NCBI Taxonomy" id="441375"/>
    <lineage>
        <taxon>Eukaryota</taxon>
        <taxon>Sar</taxon>
        <taxon>Alveolata</taxon>
        <taxon>Apicomplexa</taxon>
        <taxon>Conoidasida</taxon>
        <taxon>Coccidia</taxon>
        <taxon>Eucoccidiorida</taxon>
        <taxon>Eimeriorina</taxon>
        <taxon>Cryptosporidiidae</taxon>
        <taxon>Cryptosporidium</taxon>
    </lineage>
</organism>
<evidence type="ECO:0000256" key="7">
    <source>
        <dbReference type="ARBA" id="ARBA00022730"/>
    </source>
</evidence>
<evidence type="ECO:0000256" key="2">
    <source>
        <dbReference type="ARBA" id="ARBA00022517"/>
    </source>
</evidence>
<evidence type="ECO:0000256" key="8">
    <source>
        <dbReference type="ARBA" id="ARBA00022884"/>
    </source>
</evidence>
<proteinExistence type="inferred from homology"/>
<protein>
    <submittedName>
        <fullName evidence="9">Nucleolar essential protein 1, putative</fullName>
    </submittedName>
</protein>
<dbReference type="OMA" id="KFTHYIS"/>
<dbReference type="VEuPathDB" id="CryptoDB:CMU_017920"/>
<dbReference type="CDD" id="cd18088">
    <property type="entry name" value="Nep1-like"/>
    <property type="match status" value="1"/>
</dbReference>
<dbReference type="SUPFAM" id="SSF75217">
    <property type="entry name" value="alpha/beta knot"/>
    <property type="match status" value="1"/>
</dbReference>
<dbReference type="Pfam" id="PF03587">
    <property type="entry name" value="EMG1"/>
    <property type="match status" value="1"/>
</dbReference>
<dbReference type="EMBL" id="DS989728">
    <property type="protein sequence ID" value="EEA06038.1"/>
    <property type="molecule type" value="Genomic_DNA"/>
</dbReference>
<dbReference type="GeneID" id="6995267"/>
<comment type="similarity">
    <text evidence="1">Belongs to the class IV-like SAM-binding methyltransferase superfamily. RNA methyltransferase NEP1 family.</text>
</comment>
<evidence type="ECO:0000256" key="4">
    <source>
        <dbReference type="ARBA" id="ARBA00022603"/>
    </source>
</evidence>
<dbReference type="Proteomes" id="UP000001460">
    <property type="component" value="Unassembled WGS sequence"/>
</dbReference>
<dbReference type="Gene3D" id="3.40.1280.10">
    <property type="match status" value="1"/>
</dbReference>
<dbReference type="InterPro" id="IPR029028">
    <property type="entry name" value="Alpha/beta_knot_MTases"/>
</dbReference>
<evidence type="ECO:0000256" key="5">
    <source>
        <dbReference type="ARBA" id="ARBA00022679"/>
    </source>
</evidence>
<sequence>METSIDTRSLVKDNKDRKVISKTSELTGCQISIVLIESSLCIHKNSSGKMELLTEDKKIGWKEVKNQPTEARPDIVHNCLLMILDSPLCKSGYLSEIIILNYDGKIISVNPIFRVPRSFKIFEKVFVNFLSSNTGVLTLPDNSQITLLKLLNPPLHSYIKKSNLIIGFSRSADIRHFPQFVEDVVTPLLSQPSLCKICCVVGAISNGNPVEKFQKDEKLLTHYISISNYSMPASICCSRICSEIEEALGIF</sequence>
<keyword evidence="8" id="KW-0694">RNA-binding</keyword>
<dbReference type="OrthoDB" id="269804at2759"/>
<dbReference type="RefSeq" id="XP_002140387.1">
    <property type="nucleotide sequence ID" value="XM_002140351.1"/>
</dbReference>
<evidence type="ECO:0000313" key="10">
    <source>
        <dbReference type="Proteomes" id="UP000001460"/>
    </source>
</evidence>
<dbReference type="STRING" id="441375.B6AD34"/>
<dbReference type="InterPro" id="IPR005304">
    <property type="entry name" value="Rbsml_bgen_MeTrfase_EMG1/NEP1"/>
</dbReference>
<name>B6AD34_CRYMR</name>
<dbReference type="PANTHER" id="PTHR12636:SF5">
    <property type="entry name" value="RIBOSOMAL RNA SMALL SUBUNIT METHYLTRANSFERASE NEP1"/>
    <property type="match status" value="1"/>
</dbReference>
<keyword evidence="3" id="KW-0698">rRNA processing</keyword>
<dbReference type="InterPro" id="IPR029026">
    <property type="entry name" value="tRNA_m1G_MTases_N"/>
</dbReference>
<evidence type="ECO:0000313" key="9">
    <source>
        <dbReference type="EMBL" id="EEA06038.1"/>
    </source>
</evidence>
<dbReference type="GO" id="GO:0032040">
    <property type="term" value="C:small-subunit processome"/>
    <property type="evidence" value="ECO:0007669"/>
    <property type="project" value="TreeGrafter"/>
</dbReference>
<dbReference type="GO" id="GO:0070475">
    <property type="term" value="P:rRNA base methylation"/>
    <property type="evidence" value="ECO:0007669"/>
    <property type="project" value="InterPro"/>
</dbReference>